<name>A0AAD3SHV0_NEPGR</name>
<dbReference type="AlphaFoldDB" id="A0AAD3SHV0"/>
<dbReference type="InterPro" id="IPR016848">
    <property type="entry name" value="RNase_P/MRP_Rpp29-subunit"/>
</dbReference>
<gene>
    <name evidence="4" type="ORF">Nepgr_012622</name>
</gene>
<dbReference type="Proteomes" id="UP001279734">
    <property type="component" value="Unassembled WGS sequence"/>
</dbReference>
<evidence type="ECO:0000256" key="1">
    <source>
        <dbReference type="ARBA" id="ARBA00004123"/>
    </source>
</evidence>
<dbReference type="GO" id="GO:0006364">
    <property type="term" value="P:rRNA processing"/>
    <property type="evidence" value="ECO:0007669"/>
    <property type="project" value="TreeGrafter"/>
</dbReference>
<dbReference type="SUPFAM" id="SSF101744">
    <property type="entry name" value="Rof/RNase P subunit-like"/>
    <property type="match status" value="1"/>
</dbReference>
<dbReference type="InterPro" id="IPR002730">
    <property type="entry name" value="Rpp29/RNP1"/>
</dbReference>
<proteinExistence type="inferred from homology"/>
<dbReference type="GO" id="GO:0001682">
    <property type="term" value="P:tRNA 5'-leader removal"/>
    <property type="evidence" value="ECO:0007669"/>
    <property type="project" value="InterPro"/>
</dbReference>
<reference evidence="4" key="1">
    <citation type="submission" date="2023-05" db="EMBL/GenBank/DDBJ databases">
        <title>Nepenthes gracilis genome sequencing.</title>
        <authorList>
            <person name="Fukushima K."/>
        </authorList>
    </citation>
    <scope>NUCLEOTIDE SEQUENCE</scope>
    <source>
        <strain evidence="4">SING2019-196</strain>
    </source>
</reference>
<organism evidence="4 5">
    <name type="scientific">Nepenthes gracilis</name>
    <name type="common">Slender pitcher plant</name>
    <dbReference type="NCBI Taxonomy" id="150966"/>
    <lineage>
        <taxon>Eukaryota</taxon>
        <taxon>Viridiplantae</taxon>
        <taxon>Streptophyta</taxon>
        <taxon>Embryophyta</taxon>
        <taxon>Tracheophyta</taxon>
        <taxon>Spermatophyta</taxon>
        <taxon>Magnoliopsida</taxon>
        <taxon>eudicotyledons</taxon>
        <taxon>Gunneridae</taxon>
        <taxon>Pentapetalae</taxon>
        <taxon>Caryophyllales</taxon>
        <taxon>Nepenthaceae</taxon>
        <taxon>Nepenthes</taxon>
    </lineage>
</organism>
<evidence type="ECO:0000313" key="5">
    <source>
        <dbReference type="Proteomes" id="UP001279734"/>
    </source>
</evidence>
<dbReference type="InterPro" id="IPR023534">
    <property type="entry name" value="Rof/RNase_P-like"/>
</dbReference>
<dbReference type="GO" id="GO:0000172">
    <property type="term" value="C:ribonuclease MRP complex"/>
    <property type="evidence" value="ECO:0007669"/>
    <property type="project" value="InterPro"/>
</dbReference>
<keyword evidence="5" id="KW-1185">Reference proteome</keyword>
<dbReference type="PANTHER" id="PTHR13348">
    <property type="entry name" value="RIBONUCLEASE P SUBUNIT P29"/>
    <property type="match status" value="1"/>
</dbReference>
<dbReference type="PANTHER" id="PTHR13348:SF0">
    <property type="entry name" value="RIBONUCLEASE P PROTEIN SUBUNIT P29"/>
    <property type="match status" value="1"/>
</dbReference>
<comment type="similarity">
    <text evidence="2">Belongs to the eukaryotic/archaeal RNase P protein component 1 family.</text>
</comment>
<dbReference type="GO" id="GO:0030677">
    <property type="term" value="C:ribonuclease P complex"/>
    <property type="evidence" value="ECO:0007669"/>
    <property type="project" value="InterPro"/>
</dbReference>
<accession>A0AAD3SHV0</accession>
<protein>
    <submittedName>
        <fullName evidence="4">Uncharacterized protein</fullName>
    </submittedName>
</protein>
<dbReference type="GO" id="GO:0033204">
    <property type="term" value="F:ribonuclease P RNA binding"/>
    <property type="evidence" value="ECO:0007669"/>
    <property type="project" value="InterPro"/>
</dbReference>
<dbReference type="EMBL" id="BSYO01000010">
    <property type="protein sequence ID" value="GMH10781.1"/>
    <property type="molecule type" value="Genomic_DNA"/>
</dbReference>
<dbReference type="Gene3D" id="2.30.30.210">
    <property type="entry name" value="Ribonuclease P/MRP, subunit p29"/>
    <property type="match status" value="1"/>
</dbReference>
<feature type="region of interest" description="Disordered" evidence="3">
    <location>
        <begin position="27"/>
        <end position="61"/>
    </location>
</feature>
<evidence type="ECO:0000256" key="2">
    <source>
        <dbReference type="ARBA" id="ARBA00006181"/>
    </source>
</evidence>
<evidence type="ECO:0000313" key="4">
    <source>
        <dbReference type="EMBL" id="GMH10781.1"/>
    </source>
</evidence>
<dbReference type="GO" id="GO:0005634">
    <property type="term" value="C:nucleus"/>
    <property type="evidence" value="ECO:0007669"/>
    <property type="project" value="UniProtKB-SubCell"/>
</dbReference>
<comment type="caution">
    <text evidence="4">The sequence shown here is derived from an EMBL/GenBank/DDBJ whole genome shotgun (WGS) entry which is preliminary data.</text>
</comment>
<dbReference type="SMART" id="SM00538">
    <property type="entry name" value="POP4"/>
    <property type="match status" value="1"/>
</dbReference>
<comment type="subcellular location">
    <subcellularLocation>
        <location evidence="1">Nucleus</location>
    </subcellularLocation>
</comment>
<sequence>MAADMIIQDQRKRAMEALERRFAVAKAEAQQQVRNKRRRNEEDALVKNRNPPVSSAATAVSASATPLLGTSSKKDPKADGLIYMQICHPVSEKLVASVSISNQGKSVVNNILHELLKSGDSASKYIQGSKNMKMDNWILLDNFVREHGSSASRLRAFQNHSKRSKRHMSMKQLKKCRAFELPEEYRKFDVFLPMHQMWKSYVTQLLKNTGRNQIAQCLLGADLHGAILRVVECKVDALVGVMGIMIRQTAETFGIITQENKFKVVPKKSSVFVLQADCWKITLQGDKFASRKPDP</sequence>
<evidence type="ECO:0000256" key="3">
    <source>
        <dbReference type="SAM" id="MobiDB-lite"/>
    </source>
</evidence>
<dbReference type="InterPro" id="IPR036980">
    <property type="entry name" value="RNase_P/MRP_Rpp29_sf"/>
</dbReference>
<dbReference type="Pfam" id="PF01868">
    <property type="entry name" value="RNase_P-MRP_p29"/>
    <property type="match status" value="1"/>
</dbReference>